<evidence type="ECO:0000256" key="2">
    <source>
        <dbReference type="ARBA" id="ARBA00022617"/>
    </source>
</evidence>
<sequence>MTSTNQIPRDEGLDLSLSLLSEGYQFIPNRVRRFNSDIFQTRLMGQKVICISGKEAGEVFYDPERFQRKGAAPNRIRESLFGEAGVQGLDGSAHQHRKDLFMSLMTPQSLSVLNDLTIEQWEMAIDKWEKMDKVILFEEAELIMCQVACHFAGVPLWAKELTRRTKDFSAMIDAFGAAGPRHWQGRLARNRSERWIEYVITKFRTGKMSADENTALYKIAWHEDLNGKLLSVKTAAVELLNILRPIVAIGRYITFGALALHQHPETHGKLQPDADNYVQMFVQEVRRFYPFGPFLGARVRRNFTWKEHNFKKGTLVLLDIYGTNHSPKLWENPDSFWPERFHDWKGSPFDFIPQGGGDYHKGHRCAGEWITIEAMKTSLEYLTKHMEYEVPEQNLSYSMVRMPSIPKSRFVIKNVRRK</sequence>
<dbReference type="InterPro" id="IPR050705">
    <property type="entry name" value="Cytochrome_P450_3A"/>
</dbReference>
<dbReference type="EMBL" id="NPOA01000001">
    <property type="protein sequence ID" value="PAV31566.1"/>
    <property type="molecule type" value="Genomic_DNA"/>
</dbReference>
<dbReference type="GO" id="GO:0004497">
    <property type="term" value="F:monooxygenase activity"/>
    <property type="evidence" value="ECO:0007669"/>
    <property type="project" value="InterPro"/>
</dbReference>
<feature type="binding site" description="axial binding residue" evidence="6">
    <location>
        <position position="365"/>
    </location>
    <ligand>
        <name>heme</name>
        <dbReference type="ChEBI" id="CHEBI:30413"/>
    </ligand>
    <ligandPart>
        <name>Fe</name>
        <dbReference type="ChEBI" id="CHEBI:18248"/>
    </ligandPart>
</feature>
<dbReference type="RefSeq" id="WP_095653935.1">
    <property type="nucleotide sequence ID" value="NZ_NPOA01000001.1"/>
</dbReference>
<dbReference type="Pfam" id="PF00067">
    <property type="entry name" value="p450"/>
    <property type="match status" value="1"/>
</dbReference>
<dbReference type="PRINTS" id="PR00463">
    <property type="entry name" value="EP450I"/>
</dbReference>
<dbReference type="GO" id="GO:0016705">
    <property type="term" value="F:oxidoreductase activity, acting on paired donors, with incorporation or reduction of molecular oxygen"/>
    <property type="evidence" value="ECO:0007669"/>
    <property type="project" value="InterPro"/>
</dbReference>
<dbReference type="Proteomes" id="UP000218887">
    <property type="component" value="Unassembled WGS sequence"/>
</dbReference>
<keyword evidence="3 6" id="KW-0479">Metal-binding</keyword>
<keyword evidence="5 6" id="KW-0408">Iron</keyword>
<comment type="cofactor">
    <cofactor evidence="6">
        <name>heme</name>
        <dbReference type="ChEBI" id="CHEBI:30413"/>
    </cofactor>
</comment>
<dbReference type="PANTHER" id="PTHR24302">
    <property type="entry name" value="CYTOCHROME P450 FAMILY 3"/>
    <property type="match status" value="1"/>
</dbReference>
<accession>A0A2A2IJS7</accession>
<name>A0A2A2IJS7_9BACI</name>
<dbReference type="SUPFAM" id="SSF48264">
    <property type="entry name" value="Cytochrome P450"/>
    <property type="match status" value="1"/>
</dbReference>
<dbReference type="GO" id="GO:0005506">
    <property type="term" value="F:iron ion binding"/>
    <property type="evidence" value="ECO:0007669"/>
    <property type="project" value="InterPro"/>
</dbReference>
<evidence type="ECO:0000256" key="5">
    <source>
        <dbReference type="ARBA" id="ARBA00023004"/>
    </source>
</evidence>
<evidence type="ECO:0000313" key="7">
    <source>
        <dbReference type="EMBL" id="PAV31566.1"/>
    </source>
</evidence>
<dbReference type="Gene3D" id="1.10.630.10">
    <property type="entry name" value="Cytochrome P450"/>
    <property type="match status" value="1"/>
</dbReference>
<dbReference type="AlphaFoldDB" id="A0A2A2IJS7"/>
<dbReference type="PANTHER" id="PTHR24302:SF15">
    <property type="entry name" value="FATTY-ACID PEROXYGENASE"/>
    <property type="match status" value="1"/>
</dbReference>
<keyword evidence="2 6" id="KW-0349">Heme</keyword>
<dbReference type="OrthoDB" id="9764248at2"/>
<protein>
    <submittedName>
        <fullName evidence="7">Cytochrome P450</fullName>
    </submittedName>
</protein>
<dbReference type="InterPro" id="IPR036396">
    <property type="entry name" value="Cyt_P450_sf"/>
</dbReference>
<keyword evidence="8" id="KW-1185">Reference proteome</keyword>
<comment type="similarity">
    <text evidence="1">Belongs to the cytochrome P450 family.</text>
</comment>
<dbReference type="InterPro" id="IPR001128">
    <property type="entry name" value="Cyt_P450"/>
</dbReference>
<organism evidence="7 8">
    <name type="scientific">Virgibacillus profundi</name>
    <dbReference type="NCBI Taxonomy" id="2024555"/>
    <lineage>
        <taxon>Bacteria</taxon>
        <taxon>Bacillati</taxon>
        <taxon>Bacillota</taxon>
        <taxon>Bacilli</taxon>
        <taxon>Bacillales</taxon>
        <taxon>Bacillaceae</taxon>
        <taxon>Virgibacillus</taxon>
    </lineage>
</organism>
<evidence type="ECO:0000256" key="3">
    <source>
        <dbReference type="ARBA" id="ARBA00022723"/>
    </source>
</evidence>
<proteinExistence type="inferred from homology"/>
<comment type="caution">
    <text evidence="7">The sequence shown here is derived from an EMBL/GenBank/DDBJ whole genome shotgun (WGS) entry which is preliminary data.</text>
</comment>
<reference evidence="7 8" key="1">
    <citation type="submission" date="2017-08" db="EMBL/GenBank/DDBJ databases">
        <title>Virgibacillus indicus sp. nov. and Virgibacillus profoundi sp. nov, two moderately halophilic bacteria isolated from marine sediment by using the Microfluidic Streak Plate.</title>
        <authorList>
            <person name="Xu B."/>
            <person name="Hu B."/>
            <person name="Wang J."/>
            <person name="Zhu Y."/>
            <person name="Huang L."/>
            <person name="Du W."/>
            <person name="Huang Y."/>
        </authorList>
    </citation>
    <scope>NUCLEOTIDE SEQUENCE [LARGE SCALE GENOMIC DNA]</scope>
    <source>
        <strain evidence="7 8">IO3-P3-H5</strain>
    </source>
</reference>
<dbReference type="GO" id="GO:0020037">
    <property type="term" value="F:heme binding"/>
    <property type="evidence" value="ECO:0007669"/>
    <property type="project" value="InterPro"/>
</dbReference>
<evidence type="ECO:0000256" key="4">
    <source>
        <dbReference type="ARBA" id="ARBA00023002"/>
    </source>
</evidence>
<keyword evidence="4" id="KW-0560">Oxidoreductase</keyword>
<dbReference type="InterPro" id="IPR002401">
    <property type="entry name" value="Cyt_P450_E_grp-I"/>
</dbReference>
<evidence type="ECO:0000313" key="8">
    <source>
        <dbReference type="Proteomes" id="UP000218887"/>
    </source>
</evidence>
<evidence type="ECO:0000256" key="6">
    <source>
        <dbReference type="PIRSR" id="PIRSR602401-1"/>
    </source>
</evidence>
<gene>
    <name evidence="7" type="ORF">CIL05_02605</name>
</gene>
<evidence type="ECO:0000256" key="1">
    <source>
        <dbReference type="ARBA" id="ARBA00010617"/>
    </source>
</evidence>
<dbReference type="CDD" id="cd11067">
    <property type="entry name" value="CYP152"/>
    <property type="match status" value="1"/>
</dbReference>